<dbReference type="Proteomes" id="UP001060112">
    <property type="component" value="Chromosome"/>
</dbReference>
<accession>A0ABY5I375</accession>
<keyword evidence="2" id="KW-1185">Reference proteome</keyword>
<evidence type="ECO:0000313" key="1">
    <source>
        <dbReference type="EMBL" id="UTY39415.1"/>
    </source>
</evidence>
<name>A0ABY5I375_9FIRM</name>
<reference evidence="1" key="1">
    <citation type="submission" date="2022-07" db="EMBL/GenBank/DDBJ databases">
        <title>Faecal culturing of patients with breast cancer.</title>
        <authorList>
            <person name="Teng N.M.Y."/>
            <person name="Kiu R."/>
            <person name="Evans R."/>
            <person name="Baker D.J."/>
            <person name="Zenner C."/>
            <person name="Robinson S.D."/>
            <person name="Hall L.J."/>
        </authorList>
    </citation>
    <scope>NUCLEOTIDE SEQUENCE</scope>
    <source>
        <strain evidence="1">LH1062</strain>
    </source>
</reference>
<organism evidence="1 2">
    <name type="scientific">Allocoprobacillus halotolerans</name>
    <dbReference type="NCBI Taxonomy" id="2944914"/>
    <lineage>
        <taxon>Bacteria</taxon>
        <taxon>Bacillati</taxon>
        <taxon>Bacillota</taxon>
        <taxon>Erysipelotrichia</taxon>
        <taxon>Erysipelotrichales</taxon>
        <taxon>Erysipelotrichaceae</taxon>
        <taxon>Allocoprobacillus</taxon>
    </lineage>
</organism>
<evidence type="ECO:0000313" key="2">
    <source>
        <dbReference type="Proteomes" id="UP001060112"/>
    </source>
</evidence>
<dbReference type="RefSeq" id="WP_290140496.1">
    <property type="nucleotide sequence ID" value="NZ_CP101620.1"/>
</dbReference>
<dbReference type="EMBL" id="CP101620">
    <property type="protein sequence ID" value="UTY39415.1"/>
    <property type="molecule type" value="Genomic_DNA"/>
</dbReference>
<protein>
    <submittedName>
        <fullName evidence="1">Uncharacterized protein</fullName>
    </submittedName>
</protein>
<gene>
    <name evidence="1" type="ORF">NMU03_00855</name>
</gene>
<proteinExistence type="predicted"/>
<sequence>MQKLKYTDNGISYIENVDFWKFVNATLNPDPICGECLKPIANEKFVLIPILNEVYCKKCAKEVLQQMKWYEKDRNIHDARTQYWCRAFGINIEGGKENAVK</sequence>